<dbReference type="RefSeq" id="WP_152661488.1">
    <property type="nucleotide sequence ID" value="NZ_CP036422.1"/>
</dbReference>
<protein>
    <submittedName>
        <fullName evidence="7">Maleylacetate reductase</fullName>
    </submittedName>
</protein>
<dbReference type="PROSITE" id="PS00060">
    <property type="entry name" value="ADH_IRON_2"/>
    <property type="match status" value="1"/>
</dbReference>
<dbReference type="InterPro" id="IPR018211">
    <property type="entry name" value="ADH_Fe_CS"/>
</dbReference>
<keyword evidence="8" id="KW-1185">Reference proteome</keyword>
<dbReference type="GO" id="GO:0046872">
    <property type="term" value="F:metal ion binding"/>
    <property type="evidence" value="ECO:0007669"/>
    <property type="project" value="InterPro"/>
</dbReference>
<evidence type="ECO:0000313" key="7">
    <source>
        <dbReference type="EMBL" id="QFU75382.1"/>
    </source>
</evidence>
<gene>
    <name evidence="7" type="ORF">EY643_06800</name>
</gene>
<evidence type="ECO:0000256" key="1">
    <source>
        <dbReference type="ARBA" id="ARBA00001962"/>
    </source>
</evidence>
<evidence type="ECO:0000259" key="6">
    <source>
        <dbReference type="Pfam" id="PF25137"/>
    </source>
</evidence>
<dbReference type="EMBL" id="CP036422">
    <property type="protein sequence ID" value="QFU75382.1"/>
    <property type="molecule type" value="Genomic_DNA"/>
</dbReference>
<name>A0A5P9NHW2_9GAMM</name>
<dbReference type="PANTHER" id="PTHR11496">
    <property type="entry name" value="ALCOHOL DEHYDROGENASE"/>
    <property type="match status" value="1"/>
</dbReference>
<dbReference type="PANTHER" id="PTHR11496:SF102">
    <property type="entry name" value="ALCOHOL DEHYDROGENASE 4"/>
    <property type="match status" value="1"/>
</dbReference>
<dbReference type="GO" id="GO:0004022">
    <property type="term" value="F:alcohol dehydrogenase (NAD+) activity"/>
    <property type="evidence" value="ECO:0007669"/>
    <property type="project" value="TreeGrafter"/>
</dbReference>
<dbReference type="Pfam" id="PF25137">
    <property type="entry name" value="ADH_Fe_C"/>
    <property type="match status" value="1"/>
</dbReference>
<evidence type="ECO:0000256" key="4">
    <source>
        <dbReference type="ARBA" id="ARBA00023027"/>
    </source>
</evidence>
<dbReference type="InterPro" id="IPR039697">
    <property type="entry name" value="Alcohol_dehydrogenase_Fe"/>
</dbReference>
<dbReference type="SUPFAM" id="SSF56796">
    <property type="entry name" value="Dehydroquinate synthase-like"/>
    <property type="match status" value="1"/>
</dbReference>
<dbReference type="InterPro" id="IPR001670">
    <property type="entry name" value="ADH_Fe/GldA"/>
</dbReference>
<keyword evidence="3" id="KW-0560">Oxidoreductase</keyword>
<dbReference type="Gene3D" id="3.40.50.1970">
    <property type="match status" value="1"/>
</dbReference>
<evidence type="ECO:0000256" key="2">
    <source>
        <dbReference type="ARBA" id="ARBA00007358"/>
    </source>
</evidence>
<dbReference type="Proteomes" id="UP000326287">
    <property type="component" value="Chromosome"/>
</dbReference>
<dbReference type="Pfam" id="PF00465">
    <property type="entry name" value="Fe-ADH"/>
    <property type="match status" value="1"/>
</dbReference>
<dbReference type="AlphaFoldDB" id="A0A5P9NHW2"/>
<dbReference type="OrthoDB" id="9815791at2"/>
<feature type="domain" description="Fe-containing alcohol dehydrogenase-like C-terminal" evidence="6">
    <location>
        <begin position="203"/>
        <end position="388"/>
    </location>
</feature>
<accession>A0A5P9NHW2</accession>
<reference evidence="7 8" key="1">
    <citation type="submission" date="2019-02" db="EMBL/GenBank/DDBJ databases">
        <authorList>
            <person name="Li S.-H."/>
        </authorList>
    </citation>
    <scope>NUCLEOTIDE SEQUENCE [LARGE SCALE GENOMIC DNA]</scope>
    <source>
        <strain evidence="7 8">IMCC14385</strain>
    </source>
</reference>
<evidence type="ECO:0000256" key="3">
    <source>
        <dbReference type="ARBA" id="ARBA00023002"/>
    </source>
</evidence>
<dbReference type="KEGG" id="halc:EY643_06800"/>
<evidence type="ECO:0000313" key="8">
    <source>
        <dbReference type="Proteomes" id="UP000326287"/>
    </source>
</evidence>
<keyword evidence="4" id="KW-0520">NAD</keyword>
<comment type="cofactor">
    <cofactor evidence="1">
        <name>Fe cation</name>
        <dbReference type="ChEBI" id="CHEBI:24875"/>
    </cofactor>
</comment>
<evidence type="ECO:0000259" key="5">
    <source>
        <dbReference type="Pfam" id="PF00465"/>
    </source>
</evidence>
<sequence>MIKSGEYSFLDQQRVVFGQEAGMAAATEAERRNASRVLVVSSPSINRRLGATESLKEHLGERLLDVYDDIKPHAPLDSILQLRHVVAQESPDLIVSIGGGSVIDTVKVATLANAAGAKSTEEIAALRVTVNEAGEQVAPFQPDALLRQVAIPTTLSGAEFGTIGGAVDTQRNIKDIYTHPQMCSDSIIYDAELCRLTPNDLWVATAMRAVDHAVETVLSVGATPYTDGPALHALRLFGRSLQVGDQQAMSLEAIQECQFAVWGATIGLMRAPYGASHGIGHQVGAVAGVQHGICSCVMLPAVLRYNAEVSGERDGWIAEALGKPESSAADAVLALVRRLGLPDSLKAAGVRKEQFEQMATAALPSYFVRNNPREITETSQIMEILEMAWET</sequence>
<dbReference type="InterPro" id="IPR056798">
    <property type="entry name" value="ADH_Fe_C"/>
</dbReference>
<organism evidence="7 8">
    <name type="scientific">Halioglobus maricola</name>
    <dbReference type="NCBI Taxonomy" id="2601894"/>
    <lineage>
        <taxon>Bacteria</taxon>
        <taxon>Pseudomonadati</taxon>
        <taxon>Pseudomonadota</taxon>
        <taxon>Gammaproteobacteria</taxon>
        <taxon>Cellvibrionales</taxon>
        <taxon>Halieaceae</taxon>
        <taxon>Halioglobus</taxon>
    </lineage>
</organism>
<dbReference type="Gene3D" id="1.20.1090.10">
    <property type="entry name" value="Dehydroquinate synthase-like - alpha domain"/>
    <property type="match status" value="1"/>
</dbReference>
<feature type="domain" description="Alcohol dehydrogenase iron-type/glycerol dehydrogenase GldA" evidence="5">
    <location>
        <begin position="13"/>
        <end position="190"/>
    </location>
</feature>
<proteinExistence type="inferred from homology"/>
<comment type="similarity">
    <text evidence="2">Belongs to the iron-containing alcohol dehydrogenase family.</text>
</comment>
<dbReference type="CDD" id="cd08192">
    <property type="entry name" value="MAR-like"/>
    <property type="match status" value="1"/>
</dbReference>